<dbReference type="EMBL" id="CAKOFQ010006751">
    <property type="protein sequence ID" value="CAH1968183.1"/>
    <property type="molecule type" value="Genomic_DNA"/>
</dbReference>
<sequence>MVVGCRAQQLLKNGKNVSASFTTCVSMYSTAGFKYKNYVKSAIQNGIATDRFVRLYCDCRRAYSTDYQWPNEIKAGFTKLTAQEVSIAGVVAEQDEKPRWQAFVPRGGGPIHAVIDTFNNAIGISILESNENGVFFNEEAITKQFHDWLGNLAATVFDGDSKRQKIQALVESKVREDLAQIINSPIVQLGDKVGAIKDKILNRKTRSVIGNAFSAGKNVALRPISHLKNGVGAIKNKIPVRKTSSIIGKALSVGENVVLRPITSLVNKLLKEMLTLWFKESYEMLGKVVTLPIRALLEKIINTFLPCKSCPSLV</sequence>
<reference evidence="1" key="1">
    <citation type="submission" date="2022-03" db="EMBL/GenBank/DDBJ databases">
        <authorList>
            <person name="Sayadi A."/>
        </authorList>
    </citation>
    <scope>NUCLEOTIDE SEQUENCE</scope>
</reference>
<accession>A0A9P0P780</accession>
<name>A0A9P0P780_ACAOB</name>
<keyword evidence="2" id="KW-1185">Reference proteome</keyword>
<dbReference type="Proteomes" id="UP001152888">
    <property type="component" value="Unassembled WGS sequence"/>
</dbReference>
<proteinExistence type="predicted"/>
<dbReference type="AlphaFoldDB" id="A0A9P0P780"/>
<evidence type="ECO:0000313" key="1">
    <source>
        <dbReference type="EMBL" id="CAH1968183.1"/>
    </source>
</evidence>
<comment type="caution">
    <text evidence="1">The sequence shown here is derived from an EMBL/GenBank/DDBJ whole genome shotgun (WGS) entry which is preliminary data.</text>
</comment>
<gene>
    <name evidence="1" type="ORF">ACAOBT_LOCUS7706</name>
</gene>
<protein>
    <submittedName>
        <fullName evidence="1">Uncharacterized protein</fullName>
    </submittedName>
</protein>
<dbReference type="OrthoDB" id="6728798at2759"/>
<organism evidence="1 2">
    <name type="scientific">Acanthoscelides obtectus</name>
    <name type="common">Bean weevil</name>
    <name type="synonym">Bruchus obtectus</name>
    <dbReference type="NCBI Taxonomy" id="200917"/>
    <lineage>
        <taxon>Eukaryota</taxon>
        <taxon>Metazoa</taxon>
        <taxon>Ecdysozoa</taxon>
        <taxon>Arthropoda</taxon>
        <taxon>Hexapoda</taxon>
        <taxon>Insecta</taxon>
        <taxon>Pterygota</taxon>
        <taxon>Neoptera</taxon>
        <taxon>Endopterygota</taxon>
        <taxon>Coleoptera</taxon>
        <taxon>Polyphaga</taxon>
        <taxon>Cucujiformia</taxon>
        <taxon>Chrysomeloidea</taxon>
        <taxon>Chrysomelidae</taxon>
        <taxon>Bruchinae</taxon>
        <taxon>Bruchini</taxon>
        <taxon>Acanthoscelides</taxon>
    </lineage>
</organism>
<evidence type="ECO:0000313" key="2">
    <source>
        <dbReference type="Proteomes" id="UP001152888"/>
    </source>
</evidence>